<dbReference type="InterPro" id="IPR052176">
    <property type="entry name" value="Glycosyl_Hydrlase_43_Enz"/>
</dbReference>
<dbReference type="AlphaFoldDB" id="A0A2N3PUH6"/>
<dbReference type="GO" id="GO:0045493">
    <property type="term" value="P:xylan catabolic process"/>
    <property type="evidence" value="ECO:0007669"/>
    <property type="project" value="UniProtKB-KW"/>
</dbReference>
<reference evidence="5" key="1">
    <citation type="submission" date="2017-12" db="EMBL/GenBank/DDBJ databases">
        <title>Draft genome sequence of Telmatospirillum siberiense 26-4b1T, an acidotolerant peatland alphaproteobacterium potentially involved in sulfur cycling.</title>
        <authorList>
            <person name="Hausmann B."/>
            <person name="Pjevac P."/>
            <person name="Schreck K."/>
            <person name="Herbold C.W."/>
            <person name="Daims H."/>
            <person name="Wagner M."/>
            <person name="Pester M."/>
            <person name="Loy A."/>
        </authorList>
    </citation>
    <scope>NUCLEOTIDE SEQUENCE [LARGE SCALE GENOMIC DNA]</scope>
    <source>
        <strain evidence="5">26-4b1</strain>
    </source>
</reference>
<gene>
    <name evidence="4" type="ORF">CWS72_13235</name>
</gene>
<keyword evidence="2" id="KW-0119">Carbohydrate metabolism</keyword>
<feature type="domain" description="Glucosamine inositolphosphorylceramide transferase 1 N-terminal" evidence="3">
    <location>
        <begin position="10"/>
        <end position="284"/>
    </location>
</feature>
<organism evidence="4 5">
    <name type="scientific">Telmatospirillum siberiense</name>
    <dbReference type="NCBI Taxonomy" id="382514"/>
    <lineage>
        <taxon>Bacteria</taxon>
        <taxon>Pseudomonadati</taxon>
        <taxon>Pseudomonadota</taxon>
        <taxon>Alphaproteobacteria</taxon>
        <taxon>Rhodospirillales</taxon>
        <taxon>Rhodospirillaceae</taxon>
        <taxon>Telmatospirillum</taxon>
    </lineage>
</organism>
<accession>A0A2N3PUH6</accession>
<evidence type="ECO:0000313" key="5">
    <source>
        <dbReference type="Proteomes" id="UP000233293"/>
    </source>
</evidence>
<sequence length="287" mass="31212">MTNSPLPDDPWSIGLYAGPGPLAVAPLPGLAGTVMTRDQVSDVPAAFVADPFLIRHGGLWHLFFEVLHHGRRMGEVGWAHSPDAIAWTYGGIVLREPFHLSYPCVFDHGPAVYMVPETLGAGAVRLYRANPFPARWVHVADLVKGSLADPTPFLFDGCWWMFGCPAPSSHDMLTLFCADDLFGPWHEHPASPLIVGDRTRARPAGRVVAWEGGLYRFAQDCARRYGGGVRAFSVTRLTRTAYAEEEISGSPILEASGAGWNGKGMHHIDAQPLAPGRWIAAVDGIRL</sequence>
<dbReference type="Gene3D" id="2.115.10.20">
    <property type="entry name" value="Glycosyl hydrolase domain, family 43"/>
    <property type="match status" value="1"/>
</dbReference>
<proteinExistence type="predicted"/>
<dbReference type="SUPFAM" id="SSF75005">
    <property type="entry name" value="Arabinanase/levansucrase/invertase"/>
    <property type="match status" value="1"/>
</dbReference>
<dbReference type="EMBL" id="PIUM01000014">
    <property type="protein sequence ID" value="PKU24059.1"/>
    <property type="molecule type" value="Genomic_DNA"/>
</dbReference>
<evidence type="ECO:0000256" key="1">
    <source>
        <dbReference type="ARBA" id="ARBA00022651"/>
    </source>
</evidence>
<dbReference type="InterPro" id="IPR056442">
    <property type="entry name" value="GINT1_N"/>
</dbReference>
<dbReference type="InterPro" id="IPR023296">
    <property type="entry name" value="Glyco_hydro_beta-prop_sf"/>
</dbReference>
<dbReference type="PANTHER" id="PTHR43772">
    <property type="entry name" value="ENDO-1,4-BETA-XYLANASE"/>
    <property type="match status" value="1"/>
</dbReference>
<keyword evidence="1" id="KW-0858">Xylan degradation</keyword>
<protein>
    <recommendedName>
        <fullName evidence="3">Glucosamine inositolphosphorylceramide transferase 1 N-terminal domain-containing protein</fullName>
    </recommendedName>
</protein>
<dbReference type="PANTHER" id="PTHR43772:SF2">
    <property type="entry name" value="PUTATIVE (AFU_ORTHOLOGUE AFUA_2G04480)-RELATED"/>
    <property type="match status" value="1"/>
</dbReference>
<dbReference type="RefSeq" id="WP_101251090.1">
    <property type="nucleotide sequence ID" value="NZ_PIUM01000014.1"/>
</dbReference>
<dbReference type="OrthoDB" id="3771157at2"/>
<dbReference type="Proteomes" id="UP000233293">
    <property type="component" value="Unassembled WGS sequence"/>
</dbReference>
<dbReference type="Pfam" id="PF24793">
    <property type="entry name" value="GINT1_N"/>
    <property type="match status" value="1"/>
</dbReference>
<name>A0A2N3PUH6_9PROT</name>
<keyword evidence="1" id="KW-0624">Polysaccharide degradation</keyword>
<keyword evidence="5" id="KW-1185">Reference proteome</keyword>
<evidence type="ECO:0000259" key="3">
    <source>
        <dbReference type="Pfam" id="PF24793"/>
    </source>
</evidence>
<evidence type="ECO:0000256" key="2">
    <source>
        <dbReference type="ARBA" id="ARBA00023277"/>
    </source>
</evidence>
<comment type="caution">
    <text evidence="4">The sequence shown here is derived from an EMBL/GenBank/DDBJ whole genome shotgun (WGS) entry which is preliminary data.</text>
</comment>
<evidence type="ECO:0000313" key="4">
    <source>
        <dbReference type="EMBL" id="PKU24059.1"/>
    </source>
</evidence>